<evidence type="ECO:0000259" key="9">
    <source>
        <dbReference type="Pfam" id="PF05161"/>
    </source>
</evidence>
<dbReference type="InterPro" id="IPR039760">
    <property type="entry name" value="MOFRL_protein"/>
</dbReference>
<dbReference type="PANTHER" id="PTHR12227">
    <property type="entry name" value="GLYCERATE KINASE"/>
    <property type="match status" value="1"/>
</dbReference>
<dbReference type="PANTHER" id="PTHR12227:SF0">
    <property type="entry name" value="GLYCERATE KINASE"/>
    <property type="match status" value="1"/>
</dbReference>
<comment type="catalytic activity">
    <reaction evidence="1">
        <text>(R)-glycerate + ATP = (2R)-3-phosphoglycerate + ADP + H(+)</text>
        <dbReference type="Rhea" id="RHEA:23516"/>
        <dbReference type="ChEBI" id="CHEBI:15378"/>
        <dbReference type="ChEBI" id="CHEBI:16659"/>
        <dbReference type="ChEBI" id="CHEBI:30616"/>
        <dbReference type="ChEBI" id="CHEBI:58272"/>
        <dbReference type="ChEBI" id="CHEBI:456216"/>
        <dbReference type="EC" id="2.7.1.31"/>
    </reaction>
</comment>
<evidence type="ECO:0000256" key="8">
    <source>
        <dbReference type="ARBA" id="ARBA00022840"/>
    </source>
</evidence>
<evidence type="ECO:0000259" key="10">
    <source>
        <dbReference type="Pfam" id="PF13660"/>
    </source>
</evidence>
<dbReference type="GO" id="GO:0005737">
    <property type="term" value="C:cytoplasm"/>
    <property type="evidence" value="ECO:0007669"/>
    <property type="project" value="TreeGrafter"/>
</dbReference>
<sequence length="606" mass="66991">MTIINTSKVLFWSRGLAICTKSLRLFHSCHSHKIINISTRLNTCSESNKPFTRKTSASFFLCRHYALTNKQASLTNSKEQELDLKPDAIDIFKSAIRAVRPKAMIENVLLYNRISSTLKVQDRCYTINRNVFIVGFGNAVLGMARVVEDMLGEHVVTGIISIPLGLQEEIKDAYSNEMFLAPDTKIQVYVGASDNEVDEAGHNASKAIHGLVSNLVETDVLIVLCSAGGSTLCPSPHPPITLKELHLTTELLWQNGANVKEMNIIRKNIEMLKGGGLALAARPAKVLSLVLSSVIGDTADLVASGPTCLTQPTPHHCLEILQRLAIIDKVPDNVRKFLERQAKQINIAKAQTIHDPLQAKAERDAIWQDVQNIVVGNNSIACQAAIVRASELGYFPLILTTVLTGEARDIGFLFAKLTKFVMMCFDRRAGLEPNPELSMLELELVRGGIRKKWINHISNSVDRAHNMNKDICIISGGEIDISVSGAGVGGKCMESALAAAIQLYEEFRVKEMNVAESQMCYLSCDSDGHDGVTKMAGAVIDQSLLELVEDKKLDMAEHLKNNDSYNFFMRVNDGKNLIRTNLTGTNIMDMVILMVQRPKEKKYQWS</sequence>
<keyword evidence="7" id="KW-0418">Kinase</keyword>
<dbReference type="Pfam" id="PF05161">
    <property type="entry name" value="MOFRL"/>
    <property type="match status" value="1"/>
</dbReference>
<dbReference type="AlphaFoldDB" id="A0AAV2IMV7"/>
<evidence type="ECO:0000313" key="11">
    <source>
        <dbReference type="EMBL" id="CAL1548503.1"/>
    </source>
</evidence>
<comment type="caution">
    <text evidence="11">The sequence shown here is derived from an EMBL/GenBank/DDBJ whole genome shotgun (WGS) entry which is preliminary data.</text>
</comment>
<evidence type="ECO:0000256" key="3">
    <source>
        <dbReference type="ARBA" id="ARBA00012101"/>
    </source>
</evidence>
<dbReference type="InterPro" id="IPR037035">
    <property type="entry name" value="GK-like_C_sf"/>
</dbReference>
<keyword evidence="8" id="KW-0067">ATP-binding</keyword>
<dbReference type="SUPFAM" id="SSF82544">
    <property type="entry name" value="GckA/TtuD-like"/>
    <property type="match status" value="1"/>
</dbReference>
<evidence type="ECO:0000256" key="5">
    <source>
        <dbReference type="ARBA" id="ARBA00022679"/>
    </source>
</evidence>
<dbReference type="EMBL" id="CAXITT010001386">
    <property type="protein sequence ID" value="CAL1548503.1"/>
    <property type="molecule type" value="Genomic_DNA"/>
</dbReference>
<dbReference type="GO" id="GO:0005524">
    <property type="term" value="F:ATP binding"/>
    <property type="evidence" value="ECO:0007669"/>
    <property type="project" value="UniProtKB-KW"/>
</dbReference>
<dbReference type="InterPro" id="IPR038614">
    <property type="entry name" value="GK_N_sf"/>
</dbReference>
<evidence type="ECO:0000256" key="7">
    <source>
        <dbReference type="ARBA" id="ARBA00022777"/>
    </source>
</evidence>
<dbReference type="GO" id="GO:0008887">
    <property type="term" value="F:glycerate kinase activity"/>
    <property type="evidence" value="ECO:0007669"/>
    <property type="project" value="UniProtKB-EC"/>
</dbReference>
<dbReference type="Gene3D" id="3.40.1480.10">
    <property type="entry name" value="MOFRL domain"/>
    <property type="match status" value="2"/>
</dbReference>
<accession>A0AAV2IMV7</accession>
<dbReference type="Proteomes" id="UP001497497">
    <property type="component" value="Unassembled WGS sequence"/>
</dbReference>
<reference evidence="11 12" key="1">
    <citation type="submission" date="2024-04" db="EMBL/GenBank/DDBJ databases">
        <authorList>
            <consortium name="Genoscope - CEA"/>
            <person name="William W."/>
        </authorList>
    </citation>
    <scope>NUCLEOTIDE SEQUENCE [LARGE SCALE GENOMIC DNA]</scope>
</reference>
<evidence type="ECO:0000256" key="4">
    <source>
        <dbReference type="ARBA" id="ARBA00020720"/>
    </source>
</evidence>
<dbReference type="Pfam" id="PF13660">
    <property type="entry name" value="DUF4147"/>
    <property type="match status" value="1"/>
</dbReference>
<evidence type="ECO:0000256" key="2">
    <source>
        <dbReference type="ARBA" id="ARBA00005393"/>
    </source>
</evidence>
<organism evidence="11 12">
    <name type="scientific">Lymnaea stagnalis</name>
    <name type="common">Great pond snail</name>
    <name type="synonym">Helix stagnalis</name>
    <dbReference type="NCBI Taxonomy" id="6523"/>
    <lineage>
        <taxon>Eukaryota</taxon>
        <taxon>Metazoa</taxon>
        <taxon>Spiralia</taxon>
        <taxon>Lophotrochozoa</taxon>
        <taxon>Mollusca</taxon>
        <taxon>Gastropoda</taxon>
        <taxon>Heterobranchia</taxon>
        <taxon>Euthyneura</taxon>
        <taxon>Panpulmonata</taxon>
        <taxon>Hygrophila</taxon>
        <taxon>Lymnaeoidea</taxon>
        <taxon>Lymnaeidae</taxon>
        <taxon>Lymnaea</taxon>
    </lineage>
</organism>
<evidence type="ECO:0000256" key="1">
    <source>
        <dbReference type="ARBA" id="ARBA00000694"/>
    </source>
</evidence>
<feature type="domain" description="MOFRL" evidence="9">
    <location>
        <begin position="471"/>
        <end position="589"/>
    </location>
</feature>
<proteinExistence type="inferred from homology"/>
<dbReference type="FunFam" id="3.40.50.10180:FF:000001">
    <property type="entry name" value="Glycerate kinase"/>
    <property type="match status" value="1"/>
</dbReference>
<dbReference type="Gene3D" id="3.40.50.10180">
    <property type="entry name" value="Glycerate kinase, MOFRL-like N-terminal domain"/>
    <property type="match status" value="1"/>
</dbReference>
<dbReference type="InterPro" id="IPR025286">
    <property type="entry name" value="MOFRL_assoc_dom"/>
</dbReference>
<evidence type="ECO:0000313" key="12">
    <source>
        <dbReference type="Proteomes" id="UP001497497"/>
    </source>
</evidence>
<keyword evidence="12" id="KW-1185">Reference proteome</keyword>
<name>A0AAV2IMV7_LYMST</name>
<comment type="similarity">
    <text evidence="2">Belongs to the glycerate kinase type-2 family.</text>
</comment>
<gene>
    <name evidence="11" type="ORF">GSLYS_00021820001</name>
</gene>
<protein>
    <recommendedName>
        <fullName evidence="4">Glycerate kinase</fullName>
        <ecNumber evidence="3">2.7.1.31</ecNumber>
    </recommendedName>
</protein>
<dbReference type="InterPro" id="IPR007835">
    <property type="entry name" value="MOFRL"/>
</dbReference>
<feature type="domain" description="MOFRL-associated" evidence="10">
    <location>
        <begin position="88"/>
        <end position="339"/>
    </location>
</feature>
<keyword evidence="6" id="KW-0547">Nucleotide-binding</keyword>
<keyword evidence="5" id="KW-0808">Transferase</keyword>
<evidence type="ECO:0000256" key="6">
    <source>
        <dbReference type="ARBA" id="ARBA00022741"/>
    </source>
</evidence>
<dbReference type="EC" id="2.7.1.31" evidence="3"/>